<dbReference type="NCBIfam" id="TIGR00254">
    <property type="entry name" value="GGDEF"/>
    <property type="match status" value="1"/>
</dbReference>
<evidence type="ECO:0000256" key="2">
    <source>
        <dbReference type="ARBA" id="ARBA00022475"/>
    </source>
</evidence>
<sequence length="879" mass="96658">MTLELIQTSALLLALSLLQGLCLRFLSHRPRLAEIASGLVFGGVCVIGMMIPITLAPGVIIDGRSVVLSMAGLFGGPLAGVITGAIAGIYRVTLGGDGMIIGTISIALGVAFGLLYRAAWRGRRLSRRPQCLFAFGVAVHGVSIVLVGLVPGQSIAGLFERLGLPYLLIMGAATALLGLLLRDLEVRRRNENALKEREARLRAIAGAVPDILFVLDENGRYVEVMTRDERQLYRDAKDVVGQNIRTLLPEPAASKIMAAIRETIDSGAPVSTTYALDMPRGRCIFEGRLQAIESEARPRMVVLIVQDVTHRTQLEEERRIAAIAFESQQGMLVTDAGTRILRVNKAFTEVTGYAADEVIGKSSRILASGRHGPSFYREMWQQLKAHDLWEGEVWNRRRNGDVYPQRLSISAVRDESGTVTHYVGSFTDISLSKANEEEIHALAFYDQLTGLPNRRLLTDRLRHALAQSNRDGSRGALMFIDLDDFKDTNDLLGHQAGDALLARAAGRLRASVRETDTVARFGGDEFVVLLEQLPKDALAAAAAAERLGEALLSTLGAPYLIGDQRMVCTASIGIAMFCDHEQTVDELMQSADLSMYESKRLGKNRIRFFDPIMHRTVSERLLLENDLRDALSQGQFELHYQAQCDADGRINGVEALARWRHPVRGMVSPGLFIPIAERSGLMPALGRELIAMACAQLGRWAGDARFSSLRLSVNVSASQLYSPDFVTETRELLARTGCPPDRLVLELTESMLVDDMETAVRTMTALREMGIRFSIDDFGTGYSSLAYLQRLPLDELKIDRSFVQNLPDNASSLAIVRTIVGLARSLGLRVIAEGVEEPHQVQALLDEGCSNFQGFRFHRPEAIGDFEGRIWQRQPQTAA</sequence>
<dbReference type="PROSITE" id="PS50113">
    <property type="entry name" value="PAC"/>
    <property type="match status" value="1"/>
</dbReference>
<dbReference type="InterPro" id="IPR043128">
    <property type="entry name" value="Rev_trsase/Diguanyl_cyclase"/>
</dbReference>
<keyword evidence="12" id="KW-1185">Reference proteome</keyword>
<proteinExistence type="predicted"/>
<dbReference type="NCBIfam" id="TIGR00229">
    <property type="entry name" value="sensory_box"/>
    <property type="match status" value="2"/>
</dbReference>
<dbReference type="InterPro" id="IPR001633">
    <property type="entry name" value="EAL_dom"/>
</dbReference>
<organism evidence="11 12">
    <name type="scientific">Thauera humireducens</name>
    <dbReference type="NCBI Taxonomy" id="1134435"/>
    <lineage>
        <taxon>Bacteria</taxon>
        <taxon>Pseudomonadati</taxon>
        <taxon>Pseudomonadota</taxon>
        <taxon>Betaproteobacteria</taxon>
        <taxon>Rhodocyclales</taxon>
        <taxon>Zoogloeaceae</taxon>
        <taxon>Thauera</taxon>
    </lineage>
</organism>
<evidence type="ECO:0000256" key="1">
    <source>
        <dbReference type="ARBA" id="ARBA00004651"/>
    </source>
</evidence>
<accession>A0A140ICS5</accession>
<feature type="domain" description="PAS" evidence="7">
    <location>
        <begin position="316"/>
        <end position="362"/>
    </location>
</feature>
<dbReference type="PANTHER" id="PTHR44757">
    <property type="entry name" value="DIGUANYLATE CYCLASE DGCP"/>
    <property type="match status" value="1"/>
</dbReference>
<evidence type="ECO:0000313" key="12">
    <source>
        <dbReference type="Proteomes" id="UP000036902"/>
    </source>
</evidence>
<dbReference type="GO" id="GO:0005886">
    <property type="term" value="C:plasma membrane"/>
    <property type="evidence" value="ECO:0007669"/>
    <property type="project" value="UniProtKB-SubCell"/>
</dbReference>
<dbReference type="RefSeq" id="WP_048708612.1">
    <property type="nucleotide sequence ID" value="NZ_CP014646.1"/>
</dbReference>
<feature type="transmembrane region" description="Helical" evidence="6">
    <location>
        <begin position="73"/>
        <end position="93"/>
    </location>
</feature>
<dbReference type="Pfam" id="PF00563">
    <property type="entry name" value="EAL"/>
    <property type="match status" value="1"/>
</dbReference>
<keyword evidence="11" id="KW-0808">Transferase</keyword>
<dbReference type="Pfam" id="PF00990">
    <property type="entry name" value="GGDEF"/>
    <property type="match status" value="1"/>
</dbReference>
<dbReference type="InterPro" id="IPR035965">
    <property type="entry name" value="PAS-like_dom_sf"/>
</dbReference>
<dbReference type="SMART" id="SM00267">
    <property type="entry name" value="GGDEF"/>
    <property type="match status" value="1"/>
</dbReference>
<dbReference type="PROSITE" id="PS50112">
    <property type="entry name" value="PAS"/>
    <property type="match status" value="2"/>
</dbReference>
<dbReference type="InterPro" id="IPR013656">
    <property type="entry name" value="PAS_4"/>
</dbReference>
<name>A0A140ICS5_9RHOO</name>
<dbReference type="STRING" id="1134435.AC731_000410"/>
<dbReference type="PROSITE" id="PS50887">
    <property type="entry name" value="GGDEF"/>
    <property type="match status" value="1"/>
</dbReference>
<dbReference type="InterPro" id="IPR000014">
    <property type="entry name" value="PAS"/>
</dbReference>
<dbReference type="InterPro" id="IPR029787">
    <property type="entry name" value="Nucleotide_cyclase"/>
</dbReference>
<dbReference type="GO" id="GO:0000155">
    <property type="term" value="F:phosphorelay sensor kinase activity"/>
    <property type="evidence" value="ECO:0007669"/>
    <property type="project" value="InterPro"/>
</dbReference>
<dbReference type="CDD" id="cd01949">
    <property type="entry name" value="GGDEF"/>
    <property type="match status" value="1"/>
</dbReference>
<evidence type="ECO:0000259" key="9">
    <source>
        <dbReference type="PROSITE" id="PS50883"/>
    </source>
</evidence>
<dbReference type="SUPFAM" id="SSF55785">
    <property type="entry name" value="PYP-like sensor domain (PAS domain)"/>
    <property type="match status" value="2"/>
</dbReference>
<dbReference type="GO" id="GO:0071555">
    <property type="term" value="P:cell wall organization"/>
    <property type="evidence" value="ECO:0007669"/>
    <property type="project" value="InterPro"/>
</dbReference>
<dbReference type="InterPro" id="IPR000160">
    <property type="entry name" value="GGDEF_dom"/>
</dbReference>
<feature type="transmembrane region" description="Helical" evidence="6">
    <location>
        <begin position="99"/>
        <end position="119"/>
    </location>
</feature>
<feature type="transmembrane region" description="Helical" evidence="6">
    <location>
        <begin position="36"/>
        <end position="61"/>
    </location>
</feature>
<dbReference type="FunFam" id="3.30.70.270:FF:000001">
    <property type="entry name" value="Diguanylate cyclase domain protein"/>
    <property type="match status" value="1"/>
</dbReference>
<dbReference type="Pfam" id="PF13426">
    <property type="entry name" value="PAS_9"/>
    <property type="match status" value="1"/>
</dbReference>
<dbReference type="SMART" id="SM00086">
    <property type="entry name" value="PAC"/>
    <property type="match status" value="1"/>
</dbReference>
<dbReference type="CDD" id="cd00130">
    <property type="entry name" value="PAS"/>
    <property type="match status" value="2"/>
</dbReference>
<dbReference type="SMART" id="SM00052">
    <property type="entry name" value="EAL"/>
    <property type="match status" value="1"/>
</dbReference>
<dbReference type="SMART" id="SM00091">
    <property type="entry name" value="PAS"/>
    <property type="match status" value="2"/>
</dbReference>
<evidence type="ECO:0000259" key="7">
    <source>
        <dbReference type="PROSITE" id="PS50112"/>
    </source>
</evidence>
<feature type="domain" description="PAC" evidence="8">
    <location>
        <begin position="389"/>
        <end position="441"/>
    </location>
</feature>
<dbReference type="SUPFAM" id="SSF141868">
    <property type="entry name" value="EAL domain-like"/>
    <property type="match status" value="1"/>
</dbReference>
<dbReference type="InterPro" id="IPR035919">
    <property type="entry name" value="EAL_sf"/>
</dbReference>
<feature type="domain" description="GGDEF" evidence="10">
    <location>
        <begin position="473"/>
        <end position="611"/>
    </location>
</feature>
<dbReference type="Gene3D" id="1.10.1760.20">
    <property type="match status" value="1"/>
</dbReference>
<evidence type="ECO:0000259" key="10">
    <source>
        <dbReference type="PROSITE" id="PS50887"/>
    </source>
</evidence>
<keyword evidence="5 6" id="KW-0472">Membrane</keyword>
<dbReference type="Pfam" id="PF07694">
    <property type="entry name" value="5TM-5TMR_LYT"/>
    <property type="match status" value="1"/>
</dbReference>
<dbReference type="KEGG" id="thu:AC731_000410"/>
<dbReference type="Gene3D" id="3.20.20.450">
    <property type="entry name" value="EAL domain"/>
    <property type="match status" value="1"/>
</dbReference>
<feature type="domain" description="EAL" evidence="9">
    <location>
        <begin position="620"/>
        <end position="874"/>
    </location>
</feature>
<feature type="transmembrane region" description="Helical" evidence="6">
    <location>
        <begin position="131"/>
        <end position="150"/>
    </location>
</feature>
<dbReference type="Gene3D" id="3.30.70.270">
    <property type="match status" value="1"/>
</dbReference>
<protein>
    <submittedName>
        <fullName evidence="11">Histidine kinase</fullName>
    </submittedName>
</protein>
<evidence type="ECO:0000259" key="8">
    <source>
        <dbReference type="PROSITE" id="PS50113"/>
    </source>
</evidence>
<dbReference type="AlphaFoldDB" id="A0A140ICS5"/>
<dbReference type="InterPro" id="IPR001610">
    <property type="entry name" value="PAC"/>
</dbReference>
<dbReference type="Proteomes" id="UP000036902">
    <property type="component" value="Chromosome"/>
</dbReference>
<dbReference type="PANTHER" id="PTHR44757:SF2">
    <property type="entry name" value="BIOFILM ARCHITECTURE MAINTENANCE PROTEIN MBAA"/>
    <property type="match status" value="1"/>
</dbReference>
<keyword evidence="3 6" id="KW-0812">Transmembrane</keyword>
<reference evidence="12" key="1">
    <citation type="submission" date="2016-03" db="EMBL/GenBank/DDBJ databases">
        <authorList>
            <person name="Ma C."/>
            <person name="Zhou S."/>
            <person name="Yang G."/>
        </authorList>
    </citation>
    <scope>NUCLEOTIDE SEQUENCE [LARGE SCALE GENOMIC DNA]</scope>
    <source>
        <strain evidence="12">SgZ-1</strain>
    </source>
</reference>
<dbReference type="SUPFAM" id="SSF55073">
    <property type="entry name" value="Nucleotide cyclase"/>
    <property type="match status" value="1"/>
</dbReference>
<dbReference type="InterPro" id="IPR011620">
    <property type="entry name" value="Sig_transdc_His_kinase_LytS_TM"/>
</dbReference>
<dbReference type="Gene3D" id="3.30.450.20">
    <property type="entry name" value="PAS domain"/>
    <property type="match status" value="2"/>
</dbReference>
<keyword evidence="2" id="KW-1003">Cell membrane</keyword>
<comment type="subcellular location">
    <subcellularLocation>
        <location evidence="1">Cell membrane</location>
        <topology evidence="1">Multi-pass membrane protein</topology>
    </subcellularLocation>
</comment>
<evidence type="ECO:0000313" key="11">
    <source>
        <dbReference type="EMBL" id="AMO35550.1"/>
    </source>
</evidence>
<gene>
    <name evidence="11" type="ORF">AC731_000410</name>
</gene>
<dbReference type="EMBL" id="CP014646">
    <property type="protein sequence ID" value="AMO35550.1"/>
    <property type="molecule type" value="Genomic_DNA"/>
</dbReference>
<dbReference type="CDD" id="cd01948">
    <property type="entry name" value="EAL"/>
    <property type="match status" value="1"/>
</dbReference>
<evidence type="ECO:0000256" key="3">
    <source>
        <dbReference type="ARBA" id="ARBA00022692"/>
    </source>
</evidence>
<dbReference type="PROSITE" id="PS50883">
    <property type="entry name" value="EAL"/>
    <property type="match status" value="1"/>
</dbReference>
<evidence type="ECO:0000256" key="4">
    <source>
        <dbReference type="ARBA" id="ARBA00022989"/>
    </source>
</evidence>
<evidence type="ECO:0000256" key="6">
    <source>
        <dbReference type="SAM" id="Phobius"/>
    </source>
</evidence>
<dbReference type="Pfam" id="PF08448">
    <property type="entry name" value="PAS_4"/>
    <property type="match status" value="1"/>
</dbReference>
<keyword evidence="11" id="KW-0418">Kinase</keyword>
<evidence type="ECO:0000256" key="5">
    <source>
        <dbReference type="ARBA" id="ARBA00023136"/>
    </source>
</evidence>
<dbReference type="InterPro" id="IPR052155">
    <property type="entry name" value="Biofilm_reg_signaling"/>
</dbReference>
<feature type="domain" description="PAS" evidence="7">
    <location>
        <begin position="197"/>
        <end position="267"/>
    </location>
</feature>
<dbReference type="InterPro" id="IPR000700">
    <property type="entry name" value="PAS-assoc_C"/>
</dbReference>
<keyword evidence="4 6" id="KW-1133">Transmembrane helix</keyword>